<dbReference type="AlphaFoldDB" id="A0A1M7PT42"/>
<keyword evidence="1" id="KW-1133">Transmembrane helix</keyword>
<organism evidence="2 3">
    <name type="scientific">Cryptosporangium aurantiacum</name>
    <dbReference type="NCBI Taxonomy" id="134849"/>
    <lineage>
        <taxon>Bacteria</taxon>
        <taxon>Bacillati</taxon>
        <taxon>Actinomycetota</taxon>
        <taxon>Actinomycetes</taxon>
        <taxon>Cryptosporangiales</taxon>
        <taxon>Cryptosporangiaceae</taxon>
        <taxon>Cryptosporangium</taxon>
    </lineage>
</organism>
<name>A0A1M7PT42_9ACTN</name>
<keyword evidence="1" id="KW-0472">Membrane</keyword>
<keyword evidence="1" id="KW-0812">Transmembrane</keyword>
<keyword evidence="3" id="KW-1185">Reference proteome</keyword>
<sequence length="64" mass="6490">MTLGPIVLVPMFIIGGTLFLALAAAGTAITAGLISVGYGRWGRAALGRPPEFTGTDSGLDVLDE</sequence>
<dbReference type="EMBL" id="FRCS01000003">
    <property type="protein sequence ID" value="SHN20661.1"/>
    <property type="molecule type" value="Genomic_DNA"/>
</dbReference>
<protein>
    <submittedName>
        <fullName evidence="2">Uncharacterized protein</fullName>
    </submittedName>
</protein>
<gene>
    <name evidence="2" type="ORF">SAMN05443668_103659</name>
</gene>
<dbReference type="RefSeq" id="WP_073256924.1">
    <property type="nucleotide sequence ID" value="NZ_FRCS01000003.1"/>
</dbReference>
<proteinExistence type="predicted"/>
<feature type="transmembrane region" description="Helical" evidence="1">
    <location>
        <begin position="12"/>
        <end position="38"/>
    </location>
</feature>
<accession>A0A1M7PT42</accession>
<evidence type="ECO:0000313" key="2">
    <source>
        <dbReference type="EMBL" id="SHN20661.1"/>
    </source>
</evidence>
<evidence type="ECO:0000313" key="3">
    <source>
        <dbReference type="Proteomes" id="UP000184440"/>
    </source>
</evidence>
<evidence type="ECO:0000256" key="1">
    <source>
        <dbReference type="SAM" id="Phobius"/>
    </source>
</evidence>
<dbReference type="Proteomes" id="UP000184440">
    <property type="component" value="Unassembled WGS sequence"/>
</dbReference>
<reference evidence="2 3" key="1">
    <citation type="submission" date="2016-11" db="EMBL/GenBank/DDBJ databases">
        <authorList>
            <person name="Jaros S."/>
            <person name="Januszkiewicz K."/>
            <person name="Wedrychowicz H."/>
        </authorList>
    </citation>
    <scope>NUCLEOTIDE SEQUENCE [LARGE SCALE GENOMIC DNA]</scope>
    <source>
        <strain evidence="2 3">DSM 46144</strain>
    </source>
</reference>